<evidence type="ECO:0000313" key="4">
    <source>
        <dbReference type="EMBL" id="AWV32208.1"/>
    </source>
</evidence>
<dbReference type="CDD" id="cd07067">
    <property type="entry name" value="HP_PGM_like"/>
    <property type="match status" value="1"/>
</dbReference>
<reference evidence="4 5" key="1">
    <citation type="submission" date="2017-06" db="EMBL/GenBank/DDBJ databases">
        <title>Complete genome sequence of Paenibacillus odorifer CBA7130.</title>
        <authorList>
            <person name="Nam Y.-D."/>
            <person name="Kang J."/>
            <person name="Chung W.-H."/>
        </authorList>
    </citation>
    <scope>NUCLEOTIDE SEQUENCE [LARGE SCALE GENOMIC DNA]</scope>
    <source>
        <strain evidence="4 5">CBA7130</strain>
    </source>
</reference>
<evidence type="ECO:0000313" key="5">
    <source>
        <dbReference type="Proteomes" id="UP000249163"/>
    </source>
</evidence>
<keyword evidence="1" id="KW-0378">Hydrolase</keyword>
<organism evidence="4 5">
    <name type="scientific">Paenibacillus odorifer</name>
    <dbReference type="NCBI Taxonomy" id="189426"/>
    <lineage>
        <taxon>Bacteria</taxon>
        <taxon>Bacillati</taxon>
        <taxon>Bacillota</taxon>
        <taxon>Bacilli</taxon>
        <taxon>Bacillales</taxon>
        <taxon>Paenibacillaceae</taxon>
        <taxon>Paenibacillus</taxon>
    </lineage>
</organism>
<feature type="binding site" evidence="3">
    <location>
        <begin position="29"/>
        <end position="36"/>
    </location>
    <ligand>
        <name>substrate</name>
    </ligand>
</feature>
<dbReference type="PROSITE" id="PS00175">
    <property type="entry name" value="PG_MUTASE"/>
    <property type="match status" value="1"/>
</dbReference>
<dbReference type="SMART" id="SM00855">
    <property type="entry name" value="PGAM"/>
    <property type="match status" value="1"/>
</dbReference>
<protein>
    <recommendedName>
        <fullName evidence="6">Histidine phosphatase family protein</fullName>
    </recommendedName>
</protein>
<dbReference type="SUPFAM" id="SSF53254">
    <property type="entry name" value="Phosphoglycerate mutase-like"/>
    <property type="match status" value="1"/>
</dbReference>
<dbReference type="AlphaFoldDB" id="A0AAD0KJX8"/>
<dbReference type="InterPro" id="IPR013078">
    <property type="entry name" value="His_Pase_superF_clade-1"/>
</dbReference>
<evidence type="ECO:0000256" key="2">
    <source>
        <dbReference type="PIRSR" id="PIRSR613078-1"/>
    </source>
</evidence>
<dbReference type="Pfam" id="PF00300">
    <property type="entry name" value="His_Phos_1"/>
    <property type="match status" value="1"/>
</dbReference>
<dbReference type="InterPro" id="IPR051695">
    <property type="entry name" value="Phosphoglycerate_Mutase"/>
</dbReference>
<dbReference type="EMBL" id="CP021965">
    <property type="protein sequence ID" value="AWV32208.1"/>
    <property type="molecule type" value="Genomic_DNA"/>
</dbReference>
<proteinExistence type="predicted"/>
<evidence type="ECO:0000256" key="3">
    <source>
        <dbReference type="PIRSR" id="PIRSR613078-2"/>
    </source>
</evidence>
<feature type="active site" description="Tele-phosphohistidine intermediate" evidence="2">
    <location>
        <position position="30"/>
    </location>
</feature>
<sequence length="241" mass="27359">MRGCGMDMDWRLSAGMAIPSIELELVLIRHGQTKWNVEHRYLGHTDLPLLPDASERLSQLQQQICIQAELSGGFWRVFCSDLLRCRETLAFVVPSREQDAVYDQRLREMNFGAWEGYTYEQLKDNSLYRRWIDDPSKVIPPEGESWTEFDARLRSFLLDLGQAAMAAFGCCAIKEKKSEVTSNRVLVVTHGGVIRNLLAQLVPDLTFYSAVAPSPGNVMVLKILWQHGQWSADKADIVEKG</sequence>
<accession>A0AAD0KJX8</accession>
<evidence type="ECO:0000256" key="1">
    <source>
        <dbReference type="ARBA" id="ARBA00022801"/>
    </source>
</evidence>
<feature type="active site" description="Proton donor/acceptor" evidence="2">
    <location>
        <position position="108"/>
    </location>
</feature>
<dbReference type="GO" id="GO:0004331">
    <property type="term" value="F:fructose-2,6-bisphosphate 2-phosphatase activity"/>
    <property type="evidence" value="ECO:0007669"/>
    <property type="project" value="TreeGrafter"/>
</dbReference>
<feature type="binding site" evidence="3">
    <location>
        <position position="84"/>
    </location>
    <ligand>
        <name>substrate</name>
    </ligand>
</feature>
<name>A0AAD0KJX8_9BACL</name>
<evidence type="ECO:0008006" key="6">
    <source>
        <dbReference type="Google" id="ProtNLM"/>
    </source>
</evidence>
<gene>
    <name evidence="4" type="ORF">CD191_06010</name>
</gene>
<dbReference type="PANTHER" id="PTHR46517">
    <property type="entry name" value="FRUCTOSE-2,6-BISPHOSPHATASE TIGAR"/>
    <property type="match status" value="1"/>
</dbReference>
<feature type="binding site" evidence="3">
    <location>
        <begin position="129"/>
        <end position="130"/>
    </location>
    <ligand>
        <name>substrate</name>
    </ligand>
</feature>
<dbReference type="InterPro" id="IPR029033">
    <property type="entry name" value="His_PPase_superfam"/>
</dbReference>
<dbReference type="Gene3D" id="3.40.50.1240">
    <property type="entry name" value="Phosphoglycerate mutase-like"/>
    <property type="match status" value="1"/>
</dbReference>
<dbReference type="PANTHER" id="PTHR46517:SF1">
    <property type="entry name" value="FRUCTOSE-2,6-BISPHOSPHATASE TIGAR"/>
    <property type="match status" value="1"/>
</dbReference>
<dbReference type="Proteomes" id="UP000249163">
    <property type="component" value="Chromosome"/>
</dbReference>
<dbReference type="InterPro" id="IPR001345">
    <property type="entry name" value="PG/BPGM_mutase_AS"/>
</dbReference>
<dbReference type="GO" id="GO:0043456">
    <property type="term" value="P:regulation of pentose-phosphate shunt"/>
    <property type="evidence" value="ECO:0007669"/>
    <property type="project" value="TreeGrafter"/>
</dbReference>
<dbReference type="GO" id="GO:0005829">
    <property type="term" value="C:cytosol"/>
    <property type="evidence" value="ECO:0007669"/>
    <property type="project" value="TreeGrafter"/>
</dbReference>
<dbReference type="GO" id="GO:0045820">
    <property type="term" value="P:negative regulation of glycolytic process"/>
    <property type="evidence" value="ECO:0007669"/>
    <property type="project" value="TreeGrafter"/>
</dbReference>